<accession>A0AA47M744</accession>
<dbReference type="InterPro" id="IPR033116">
    <property type="entry name" value="TRYPSIN_SER"/>
</dbReference>
<evidence type="ECO:0000256" key="3">
    <source>
        <dbReference type="ARBA" id="ARBA00022801"/>
    </source>
</evidence>
<dbReference type="InterPro" id="IPR009003">
    <property type="entry name" value="Peptidase_S1_PA"/>
</dbReference>
<evidence type="ECO:0000256" key="6">
    <source>
        <dbReference type="RuleBase" id="RU363034"/>
    </source>
</evidence>
<evidence type="ECO:0000259" key="8">
    <source>
        <dbReference type="PROSITE" id="PS50240"/>
    </source>
</evidence>
<reference evidence="9" key="1">
    <citation type="journal article" date="2023" name="Front. Mar. Sci.">
        <title>A new Merluccius polli reference genome to investigate the effects of global change in West African waters.</title>
        <authorList>
            <person name="Mateo J.L."/>
            <person name="Blanco-Fernandez C."/>
            <person name="Garcia-Vazquez E."/>
            <person name="Machado-Schiaffino G."/>
        </authorList>
    </citation>
    <scope>NUCLEOTIDE SEQUENCE</scope>
    <source>
        <strain evidence="9">C29</strain>
        <tissue evidence="9">Fin</tissue>
    </source>
</reference>
<sequence>MACSCFALFTTVCLVLLYVQSCVCGEAEIIGGKEVKAHSMPYMVLLLNSTGQPICGGTLLSSRWVLTAAHCHNITEVRLGVHSFKKSQNEDKKSVQVRKVVKTYPHLKYDNHKKVHDLQLLKLNQEVKQTETVEYLPLADVITDPREGDKCLVAGWGVVNVKKPEMSDVLKSAKVTIIGRKKCNSSKYYNSQPVITPDMVCAGTLGKNLLKKNKDTCQGDSGGPLLCNKLQVGITSFGKGCGQRTKPGVYTFLSKQHIEWIKKTMRRPAFS</sequence>
<keyword evidence="3 6" id="KW-0378">Hydrolase</keyword>
<evidence type="ECO:0000313" key="9">
    <source>
        <dbReference type="EMBL" id="KAK0134801.1"/>
    </source>
</evidence>
<dbReference type="FunFam" id="2.40.10.10:FF:000120">
    <property type="entry name" value="Putative serine protease"/>
    <property type="match status" value="1"/>
</dbReference>
<dbReference type="InterPro" id="IPR001314">
    <property type="entry name" value="Peptidase_S1A"/>
</dbReference>
<dbReference type="AlphaFoldDB" id="A0AA47M744"/>
<dbReference type="InterPro" id="IPR001254">
    <property type="entry name" value="Trypsin_dom"/>
</dbReference>
<evidence type="ECO:0000256" key="5">
    <source>
        <dbReference type="ARBA" id="ARBA00023157"/>
    </source>
</evidence>
<protein>
    <submittedName>
        <fullName evidence="9">Granzyme A</fullName>
    </submittedName>
</protein>
<feature type="chain" id="PRO_5041282591" evidence="7">
    <location>
        <begin position="26"/>
        <end position="271"/>
    </location>
</feature>
<keyword evidence="1 6" id="KW-0645">Protease</keyword>
<dbReference type="SUPFAM" id="SSF50494">
    <property type="entry name" value="Trypsin-like serine proteases"/>
    <property type="match status" value="1"/>
</dbReference>
<dbReference type="Pfam" id="PF00089">
    <property type="entry name" value="Trypsin"/>
    <property type="match status" value="1"/>
</dbReference>
<proteinExistence type="predicted"/>
<dbReference type="PANTHER" id="PTHR24271:SF52">
    <property type="entry name" value="GRANZYME K"/>
    <property type="match status" value="1"/>
</dbReference>
<keyword evidence="2 7" id="KW-0732">Signal</keyword>
<dbReference type="InterPro" id="IPR018114">
    <property type="entry name" value="TRYPSIN_HIS"/>
</dbReference>
<dbReference type="SMART" id="SM00020">
    <property type="entry name" value="Tryp_SPc"/>
    <property type="match status" value="1"/>
</dbReference>
<feature type="signal peptide" evidence="7">
    <location>
        <begin position="1"/>
        <end position="25"/>
    </location>
</feature>
<dbReference type="PROSITE" id="PS00135">
    <property type="entry name" value="TRYPSIN_SER"/>
    <property type="match status" value="1"/>
</dbReference>
<dbReference type="Proteomes" id="UP001174136">
    <property type="component" value="Unassembled WGS sequence"/>
</dbReference>
<keyword evidence="4 6" id="KW-0720">Serine protease</keyword>
<dbReference type="CDD" id="cd00190">
    <property type="entry name" value="Tryp_SPc"/>
    <property type="match status" value="1"/>
</dbReference>
<keyword evidence="5" id="KW-1015">Disulfide bond</keyword>
<keyword evidence="10" id="KW-1185">Reference proteome</keyword>
<evidence type="ECO:0000256" key="2">
    <source>
        <dbReference type="ARBA" id="ARBA00022729"/>
    </source>
</evidence>
<feature type="domain" description="Peptidase S1" evidence="8">
    <location>
        <begin position="29"/>
        <end position="266"/>
    </location>
</feature>
<evidence type="ECO:0000256" key="4">
    <source>
        <dbReference type="ARBA" id="ARBA00022825"/>
    </source>
</evidence>
<dbReference type="InterPro" id="IPR043504">
    <property type="entry name" value="Peptidase_S1_PA_chymotrypsin"/>
</dbReference>
<gene>
    <name evidence="9" type="primary">Gzma_7</name>
    <name evidence="9" type="ORF">N1851_029574</name>
</gene>
<dbReference type="Gene3D" id="2.40.10.10">
    <property type="entry name" value="Trypsin-like serine proteases"/>
    <property type="match status" value="2"/>
</dbReference>
<evidence type="ECO:0000313" key="10">
    <source>
        <dbReference type="Proteomes" id="UP001174136"/>
    </source>
</evidence>
<dbReference type="PRINTS" id="PR00722">
    <property type="entry name" value="CHYMOTRYPSIN"/>
</dbReference>
<dbReference type="EMBL" id="JAOPHQ010005607">
    <property type="protein sequence ID" value="KAK0134801.1"/>
    <property type="molecule type" value="Genomic_DNA"/>
</dbReference>
<dbReference type="PANTHER" id="PTHR24271">
    <property type="entry name" value="KALLIKREIN-RELATED"/>
    <property type="match status" value="1"/>
</dbReference>
<name>A0AA47M744_MERPO</name>
<evidence type="ECO:0000256" key="7">
    <source>
        <dbReference type="SAM" id="SignalP"/>
    </source>
</evidence>
<dbReference type="PROSITE" id="PS00134">
    <property type="entry name" value="TRYPSIN_HIS"/>
    <property type="match status" value="1"/>
</dbReference>
<comment type="caution">
    <text evidence="9">The sequence shown here is derived from an EMBL/GenBank/DDBJ whole genome shotgun (WGS) entry which is preliminary data.</text>
</comment>
<dbReference type="GO" id="GO:0004252">
    <property type="term" value="F:serine-type endopeptidase activity"/>
    <property type="evidence" value="ECO:0007669"/>
    <property type="project" value="InterPro"/>
</dbReference>
<dbReference type="GO" id="GO:0006508">
    <property type="term" value="P:proteolysis"/>
    <property type="evidence" value="ECO:0007669"/>
    <property type="project" value="UniProtKB-KW"/>
</dbReference>
<evidence type="ECO:0000256" key="1">
    <source>
        <dbReference type="ARBA" id="ARBA00022670"/>
    </source>
</evidence>
<organism evidence="9 10">
    <name type="scientific">Merluccius polli</name>
    <name type="common">Benguela hake</name>
    <name type="synonym">Merluccius cadenati</name>
    <dbReference type="NCBI Taxonomy" id="89951"/>
    <lineage>
        <taxon>Eukaryota</taxon>
        <taxon>Metazoa</taxon>
        <taxon>Chordata</taxon>
        <taxon>Craniata</taxon>
        <taxon>Vertebrata</taxon>
        <taxon>Euteleostomi</taxon>
        <taxon>Actinopterygii</taxon>
        <taxon>Neopterygii</taxon>
        <taxon>Teleostei</taxon>
        <taxon>Neoteleostei</taxon>
        <taxon>Acanthomorphata</taxon>
        <taxon>Zeiogadaria</taxon>
        <taxon>Gadariae</taxon>
        <taxon>Gadiformes</taxon>
        <taxon>Gadoidei</taxon>
        <taxon>Merlucciidae</taxon>
        <taxon>Merluccius</taxon>
    </lineage>
</organism>
<dbReference type="PROSITE" id="PS50240">
    <property type="entry name" value="TRYPSIN_DOM"/>
    <property type="match status" value="1"/>
</dbReference>